<evidence type="ECO:0000313" key="1">
    <source>
        <dbReference type="EMBL" id="OAD69188.1"/>
    </source>
</evidence>
<proteinExistence type="predicted"/>
<name>A0A167KYT4_PHYB8</name>
<accession>A0A167KYT4</accession>
<dbReference type="InParanoid" id="A0A167KYT4"/>
<dbReference type="Proteomes" id="UP000077315">
    <property type="component" value="Unassembled WGS sequence"/>
</dbReference>
<dbReference type="AlphaFoldDB" id="A0A167KYT4"/>
<gene>
    <name evidence="1" type="ORF">PHYBLDRAFT_172443</name>
</gene>
<reference evidence="2" key="1">
    <citation type="submission" date="2015-06" db="EMBL/GenBank/DDBJ databases">
        <title>Expansion of signal transduction pathways in fungi by whole-genome duplication.</title>
        <authorList>
            <consortium name="DOE Joint Genome Institute"/>
            <person name="Corrochano L.M."/>
            <person name="Kuo A."/>
            <person name="Marcet-Houben M."/>
            <person name="Polaino S."/>
            <person name="Salamov A."/>
            <person name="Villalobos J.M."/>
            <person name="Alvarez M.I."/>
            <person name="Avalos J."/>
            <person name="Benito E.P."/>
            <person name="Benoit I."/>
            <person name="Burger G."/>
            <person name="Camino L.P."/>
            <person name="Canovas D."/>
            <person name="Cerda-Olmedo E."/>
            <person name="Cheng J.-F."/>
            <person name="Dominguez A."/>
            <person name="Elias M."/>
            <person name="Eslava A.P."/>
            <person name="Glaser F."/>
            <person name="Grimwood J."/>
            <person name="Gutierrez G."/>
            <person name="Heitman J."/>
            <person name="Henrissat B."/>
            <person name="Iturriaga E.A."/>
            <person name="Lang B.F."/>
            <person name="Lavin J.L."/>
            <person name="Lee S."/>
            <person name="Li W."/>
            <person name="Lindquist E."/>
            <person name="Lopez-Garcia S."/>
            <person name="Luque E.M."/>
            <person name="Marcos A.T."/>
            <person name="Martin J."/>
            <person name="McCluskey K."/>
            <person name="Medina H.R."/>
            <person name="Miralles-Duran A."/>
            <person name="Miyazaki A."/>
            <person name="Munoz-Torres E."/>
            <person name="Oguiza J.A."/>
            <person name="Ohm R."/>
            <person name="Olmedo M."/>
            <person name="Orejas M."/>
            <person name="Ortiz-Castellanos L."/>
            <person name="Pisabarro A.G."/>
            <person name="Rodriguez-Romero J."/>
            <person name="Ruiz-Herrera J."/>
            <person name="Ruiz-Vazquez R."/>
            <person name="Sanz C."/>
            <person name="Schackwitz W."/>
            <person name="Schmutz J."/>
            <person name="Shahriari M."/>
            <person name="Shelest E."/>
            <person name="Silva-Franco F."/>
            <person name="Soanes D."/>
            <person name="Syed K."/>
            <person name="Tagua V.G."/>
            <person name="Talbot N.J."/>
            <person name="Thon M."/>
            <person name="De vries R.P."/>
            <person name="Wiebenga A."/>
            <person name="Yadav J.S."/>
            <person name="Braun E.L."/>
            <person name="Baker S."/>
            <person name="Garre V."/>
            <person name="Horwitz B."/>
            <person name="Torres-Martinez S."/>
            <person name="Idnurm A."/>
            <person name="Herrera-Estrella A."/>
            <person name="Gabaldon T."/>
            <person name="Grigoriev I.V."/>
        </authorList>
    </citation>
    <scope>NUCLEOTIDE SEQUENCE [LARGE SCALE GENOMIC DNA]</scope>
    <source>
        <strain evidence="2">NRRL 1555(-)</strain>
    </source>
</reference>
<dbReference type="EMBL" id="KV440992">
    <property type="protein sequence ID" value="OAD69188.1"/>
    <property type="molecule type" value="Genomic_DNA"/>
</dbReference>
<dbReference type="VEuPathDB" id="FungiDB:PHYBLDRAFT_172443"/>
<sequence length="149" mass="17308">MARFRRCSSSLLSLSLHPVLLKLEILFQKRITDHKEFFFKKKGTWLSPGISKNTILCYIIRIISIKLCHLFNCVYFLFDWKQVKILPSEINEIDPPIKPMLSNSCCPKDMSLKMASLTSKYTLFSTGLFDKTLSRAIVPSKNRIFRSLK</sequence>
<protein>
    <submittedName>
        <fullName evidence="1">Uncharacterized protein</fullName>
    </submittedName>
</protein>
<dbReference type="GeneID" id="28997711"/>
<dbReference type="RefSeq" id="XP_018287228.1">
    <property type="nucleotide sequence ID" value="XM_018436805.1"/>
</dbReference>
<evidence type="ECO:0000313" key="2">
    <source>
        <dbReference type="Proteomes" id="UP000077315"/>
    </source>
</evidence>
<organism evidence="1 2">
    <name type="scientific">Phycomyces blakesleeanus (strain ATCC 8743b / DSM 1359 / FGSC 10004 / NBRC 33097 / NRRL 1555)</name>
    <dbReference type="NCBI Taxonomy" id="763407"/>
    <lineage>
        <taxon>Eukaryota</taxon>
        <taxon>Fungi</taxon>
        <taxon>Fungi incertae sedis</taxon>
        <taxon>Mucoromycota</taxon>
        <taxon>Mucoromycotina</taxon>
        <taxon>Mucoromycetes</taxon>
        <taxon>Mucorales</taxon>
        <taxon>Phycomycetaceae</taxon>
        <taxon>Phycomyces</taxon>
    </lineage>
</organism>
<keyword evidence="2" id="KW-1185">Reference proteome</keyword>